<sequence>MENDWANSSAIGGIDLHLDLTPSEGKRAGLTRELRAAIRSGRLGPGTRLPPSRALAADLAMARNTVSEAYAELVAEGWLVARQGSGTRVAQRSAASAPSGSSLAPAAVPPRSPALPPSRPRYNLLQGSADAASFPRTDWLRSARRALSAAPNDAFGPGDPQGRVELRRALTDYLARARGVRVDPGRVVVCSGFGHALELLSGLLGDVVAVEEYGLQYHRGLLRSAGLDTPALPIDGGGARIEALRSTDARTVLLTPAHQFPTGGPLRPERRVALVDWAAEADGLILEDDYDGEFRYDRQPVGAVQCLDPERVVYLGTTSKSLSPAVRIGWLVVPERLVRPVVDVKGDRELRTSVLEQLTLADYLESGGYDRHVRRMRRRYRDRRDRLVAVLREYVPQVRVSGIAAGLHAVVDLPPDADEAQVVAEAERAGLTLDGLAGYRHPDSTASLRPAVVVGYGTPPEHAYPGALELLCRILRRSLGR</sequence>
<dbReference type="InterPro" id="IPR036390">
    <property type="entry name" value="WH_DNA-bd_sf"/>
</dbReference>
<dbReference type="RefSeq" id="WP_163740401.1">
    <property type="nucleotide sequence ID" value="NZ_JAAGOA010000013.1"/>
</dbReference>
<dbReference type="AlphaFoldDB" id="A0A6L9SAP3"/>
<dbReference type="PANTHER" id="PTHR46577:SF1">
    <property type="entry name" value="HTH-TYPE TRANSCRIPTIONAL REGULATORY PROTEIN GABR"/>
    <property type="match status" value="1"/>
</dbReference>
<dbReference type="GO" id="GO:0003677">
    <property type="term" value="F:DNA binding"/>
    <property type="evidence" value="ECO:0007669"/>
    <property type="project" value="UniProtKB-KW"/>
</dbReference>
<dbReference type="CDD" id="cd07377">
    <property type="entry name" value="WHTH_GntR"/>
    <property type="match status" value="1"/>
</dbReference>
<dbReference type="InterPro" id="IPR015421">
    <property type="entry name" value="PyrdxlP-dep_Trfase_major"/>
</dbReference>
<dbReference type="InterPro" id="IPR015424">
    <property type="entry name" value="PyrdxlP-dep_Trfase"/>
</dbReference>
<dbReference type="EMBL" id="JAAGOA010000013">
    <property type="protein sequence ID" value="NEE02113.1"/>
    <property type="molecule type" value="Genomic_DNA"/>
</dbReference>
<dbReference type="Proteomes" id="UP000475214">
    <property type="component" value="Unassembled WGS sequence"/>
</dbReference>
<evidence type="ECO:0000259" key="7">
    <source>
        <dbReference type="PROSITE" id="PS50949"/>
    </source>
</evidence>
<dbReference type="InterPro" id="IPR000524">
    <property type="entry name" value="Tscrpt_reg_HTH_GntR"/>
</dbReference>
<keyword evidence="5" id="KW-0804">Transcription</keyword>
<dbReference type="SMART" id="SM00345">
    <property type="entry name" value="HTH_GNTR"/>
    <property type="match status" value="1"/>
</dbReference>
<feature type="compositionally biased region" description="Pro residues" evidence="6">
    <location>
        <begin position="107"/>
        <end position="119"/>
    </location>
</feature>
<dbReference type="InterPro" id="IPR004839">
    <property type="entry name" value="Aminotransferase_I/II_large"/>
</dbReference>
<evidence type="ECO:0000313" key="8">
    <source>
        <dbReference type="EMBL" id="NEE02113.1"/>
    </source>
</evidence>
<dbReference type="PANTHER" id="PTHR46577">
    <property type="entry name" value="HTH-TYPE TRANSCRIPTIONAL REGULATORY PROTEIN GABR"/>
    <property type="match status" value="1"/>
</dbReference>
<evidence type="ECO:0000256" key="6">
    <source>
        <dbReference type="SAM" id="MobiDB-lite"/>
    </source>
</evidence>
<accession>A0A6L9SAP3</accession>
<dbReference type="Pfam" id="PF00155">
    <property type="entry name" value="Aminotran_1_2"/>
    <property type="match status" value="1"/>
</dbReference>
<feature type="region of interest" description="Disordered" evidence="6">
    <location>
        <begin position="91"/>
        <end position="122"/>
    </location>
</feature>
<evidence type="ECO:0000256" key="3">
    <source>
        <dbReference type="ARBA" id="ARBA00023015"/>
    </source>
</evidence>
<dbReference type="GO" id="GO:0008483">
    <property type="term" value="F:transaminase activity"/>
    <property type="evidence" value="ECO:0007669"/>
    <property type="project" value="UniProtKB-KW"/>
</dbReference>
<dbReference type="InterPro" id="IPR036388">
    <property type="entry name" value="WH-like_DNA-bd_sf"/>
</dbReference>
<feature type="compositionally biased region" description="Low complexity" evidence="6">
    <location>
        <begin position="93"/>
        <end position="106"/>
    </location>
</feature>
<keyword evidence="8" id="KW-0032">Aminotransferase</keyword>
<reference evidence="8 9" key="1">
    <citation type="submission" date="2020-02" db="EMBL/GenBank/DDBJ databases">
        <authorList>
            <person name="Li X.-J."/>
            <person name="Han X.-M."/>
        </authorList>
    </citation>
    <scope>NUCLEOTIDE SEQUENCE [LARGE SCALE GENOMIC DNA]</scope>
    <source>
        <strain evidence="8 9">CCTCC AB 2017055</strain>
    </source>
</reference>
<evidence type="ECO:0000256" key="5">
    <source>
        <dbReference type="ARBA" id="ARBA00023163"/>
    </source>
</evidence>
<keyword evidence="8" id="KW-0808">Transferase</keyword>
<evidence type="ECO:0000256" key="4">
    <source>
        <dbReference type="ARBA" id="ARBA00023125"/>
    </source>
</evidence>
<dbReference type="Pfam" id="PF00392">
    <property type="entry name" value="GntR"/>
    <property type="match status" value="1"/>
</dbReference>
<dbReference type="GO" id="GO:0030170">
    <property type="term" value="F:pyridoxal phosphate binding"/>
    <property type="evidence" value="ECO:0007669"/>
    <property type="project" value="InterPro"/>
</dbReference>
<comment type="similarity">
    <text evidence="1">In the C-terminal section; belongs to the class-I pyridoxal-phosphate-dependent aminotransferase family.</text>
</comment>
<name>A0A6L9SAP3_9ACTN</name>
<gene>
    <name evidence="8" type="ORF">G1H10_18220</name>
</gene>
<comment type="caution">
    <text evidence="8">The sequence shown here is derived from an EMBL/GenBank/DDBJ whole genome shotgun (WGS) entry which is preliminary data.</text>
</comment>
<dbReference type="PROSITE" id="PS50949">
    <property type="entry name" value="HTH_GNTR"/>
    <property type="match status" value="1"/>
</dbReference>
<dbReference type="Gene3D" id="1.10.10.10">
    <property type="entry name" value="Winged helix-like DNA-binding domain superfamily/Winged helix DNA-binding domain"/>
    <property type="match status" value="1"/>
</dbReference>
<dbReference type="InterPro" id="IPR051446">
    <property type="entry name" value="HTH_trans_reg/aminotransferase"/>
</dbReference>
<keyword evidence="9" id="KW-1185">Reference proteome</keyword>
<proteinExistence type="inferred from homology"/>
<keyword evidence="4" id="KW-0238">DNA-binding</keyword>
<dbReference type="GO" id="GO:0003700">
    <property type="term" value="F:DNA-binding transcription factor activity"/>
    <property type="evidence" value="ECO:0007669"/>
    <property type="project" value="InterPro"/>
</dbReference>
<dbReference type="Gene3D" id="3.40.640.10">
    <property type="entry name" value="Type I PLP-dependent aspartate aminotransferase-like (Major domain)"/>
    <property type="match status" value="1"/>
</dbReference>
<dbReference type="SUPFAM" id="SSF46785">
    <property type="entry name" value="Winged helix' DNA-binding domain"/>
    <property type="match status" value="1"/>
</dbReference>
<feature type="domain" description="HTH gntR-type" evidence="7">
    <location>
        <begin position="24"/>
        <end position="92"/>
    </location>
</feature>
<evidence type="ECO:0000313" key="9">
    <source>
        <dbReference type="Proteomes" id="UP000475214"/>
    </source>
</evidence>
<protein>
    <submittedName>
        <fullName evidence="8">PLP-dependent aminotransferase family protein</fullName>
    </submittedName>
</protein>
<dbReference type="CDD" id="cd00609">
    <property type="entry name" value="AAT_like"/>
    <property type="match status" value="1"/>
</dbReference>
<dbReference type="SUPFAM" id="SSF53383">
    <property type="entry name" value="PLP-dependent transferases"/>
    <property type="match status" value="1"/>
</dbReference>
<keyword evidence="2" id="KW-0663">Pyridoxal phosphate</keyword>
<organism evidence="8 9">
    <name type="scientific">Phytoactinopolyspora halotolerans</name>
    <dbReference type="NCBI Taxonomy" id="1981512"/>
    <lineage>
        <taxon>Bacteria</taxon>
        <taxon>Bacillati</taxon>
        <taxon>Actinomycetota</taxon>
        <taxon>Actinomycetes</taxon>
        <taxon>Jiangellales</taxon>
        <taxon>Jiangellaceae</taxon>
        <taxon>Phytoactinopolyspora</taxon>
    </lineage>
</organism>
<evidence type="ECO:0000256" key="2">
    <source>
        <dbReference type="ARBA" id="ARBA00022898"/>
    </source>
</evidence>
<dbReference type="PRINTS" id="PR00035">
    <property type="entry name" value="HTHGNTR"/>
</dbReference>
<evidence type="ECO:0000256" key="1">
    <source>
        <dbReference type="ARBA" id="ARBA00005384"/>
    </source>
</evidence>
<keyword evidence="3" id="KW-0805">Transcription regulation</keyword>